<comment type="subcellular location">
    <subcellularLocation>
        <location evidence="1">Cytoplasm</location>
        <location evidence="1">Cytoskeleton</location>
        <location evidence="1">Spindle</location>
    </subcellularLocation>
</comment>
<evidence type="ECO:0000256" key="6">
    <source>
        <dbReference type="ARBA" id="ARBA00022776"/>
    </source>
</evidence>
<dbReference type="PANTHER" id="PTHR31570:SF1">
    <property type="entry name" value="HAUS AUGMIN-LIKE COMPLEX SUBUNIT 1"/>
    <property type="match status" value="1"/>
</dbReference>
<dbReference type="PANTHER" id="PTHR31570">
    <property type="entry name" value="HAUS AUGMIN-LIKE COMPLEX SUBUNIT 1"/>
    <property type="match status" value="1"/>
</dbReference>
<dbReference type="GO" id="GO:0005829">
    <property type="term" value="C:cytosol"/>
    <property type="evidence" value="ECO:0007669"/>
    <property type="project" value="TreeGrafter"/>
</dbReference>
<keyword evidence="3" id="KW-0963">Cytoplasm</keyword>
<keyword evidence="8" id="KW-0206">Cytoskeleton</keyword>
<evidence type="ECO:0000313" key="12">
    <source>
        <dbReference type="Proteomes" id="UP000288216"/>
    </source>
</evidence>
<feature type="non-terminal residue" evidence="11">
    <location>
        <position position="1"/>
    </location>
</feature>
<feature type="coiled-coil region" evidence="10">
    <location>
        <begin position="58"/>
        <end position="85"/>
    </location>
</feature>
<dbReference type="GO" id="GO:0005819">
    <property type="term" value="C:spindle"/>
    <property type="evidence" value="ECO:0007669"/>
    <property type="project" value="UniProtKB-SubCell"/>
</dbReference>
<keyword evidence="12" id="KW-1185">Reference proteome</keyword>
<evidence type="ECO:0000256" key="5">
    <source>
        <dbReference type="ARBA" id="ARBA00022701"/>
    </source>
</evidence>
<dbReference type="GO" id="GO:0070652">
    <property type="term" value="C:HAUS complex"/>
    <property type="evidence" value="ECO:0007669"/>
    <property type="project" value="InterPro"/>
</dbReference>
<accession>A0A401PV02</accession>
<keyword evidence="9" id="KW-0131">Cell cycle</keyword>
<gene>
    <name evidence="11" type="ORF">scyTo_0018404</name>
</gene>
<keyword evidence="7 10" id="KW-0175">Coiled coil</keyword>
<dbReference type="EMBL" id="BFAA01012790">
    <property type="protein sequence ID" value="GCB76959.1"/>
    <property type="molecule type" value="Genomic_DNA"/>
</dbReference>
<evidence type="ECO:0000256" key="2">
    <source>
        <dbReference type="ARBA" id="ARBA00005479"/>
    </source>
</evidence>
<dbReference type="GO" id="GO:0007098">
    <property type="term" value="P:centrosome cycle"/>
    <property type="evidence" value="ECO:0007669"/>
    <property type="project" value="TreeGrafter"/>
</dbReference>
<dbReference type="Pfam" id="PF25762">
    <property type="entry name" value="HAUS1"/>
    <property type="match status" value="1"/>
</dbReference>
<dbReference type="OMA" id="NERMRAN"/>
<dbReference type="GO" id="GO:0051301">
    <property type="term" value="P:cell division"/>
    <property type="evidence" value="ECO:0007669"/>
    <property type="project" value="UniProtKB-KW"/>
</dbReference>
<evidence type="ECO:0000256" key="10">
    <source>
        <dbReference type="SAM" id="Coils"/>
    </source>
</evidence>
<dbReference type="GO" id="GO:0005874">
    <property type="term" value="C:microtubule"/>
    <property type="evidence" value="ECO:0007669"/>
    <property type="project" value="UniProtKB-KW"/>
</dbReference>
<keyword evidence="6" id="KW-0498">Mitosis</keyword>
<keyword evidence="4" id="KW-0132">Cell division</keyword>
<evidence type="ECO:0000256" key="7">
    <source>
        <dbReference type="ARBA" id="ARBA00023054"/>
    </source>
</evidence>
<evidence type="ECO:0000256" key="4">
    <source>
        <dbReference type="ARBA" id="ARBA00022618"/>
    </source>
</evidence>
<evidence type="ECO:0000256" key="3">
    <source>
        <dbReference type="ARBA" id="ARBA00022490"/>
    </source>
</evidence>
<dbReference type="OrthoDB" id="5372507at2759"/>
<dbReference type="GO" id="GO:0051225">
    <property type="term" value="P:spindle assembly"/>
    <property type="evidence" value="ECO:0007669"/>
    <property type="project" value="InterPro"/>
</dbReference>
<evidence type="ECO:0000256" key="1">
    <source>
        <dbReference type="ARBA" id="ARBA00004186"/>
    </source>
</evidence>
<proteinExistence type="inferred from homology"/>
<dbReference type="InterPro" id="IPR026243">
    <property type="entry name" value="HAUS1"/>
</dbReference>
<evidence type="ECO:0000256" key="8">
    <source>
        <dbReference type="ARBA" id="ARBA00023212"/>
    </source>
</evidence>
<name>A0A401PV02_SCYTO</name>
<dbReference type="Proteomes" id="UP000288216">
    <property type="component" value="Unassembled WGS sequence"/>
</dbReference>
<dbReference type="STRING" id="75743.A0A401PV02"/>
<dbReference type="AlphaFoldDB" id="A0A401PV02"/>
<protein>
    <submittedName>
        <fullName evidence="11">Uncharacterized protein</fullName>
    </submittedName>
</protein>
<reference evidence="11 12" key="1">
    <citation type="journal article" date="2018" name="Nat. Ecol. Evol.">
        <title>Shark genomes provide insights into elasmobranch evolution and the origin of vertebrates.</title>
        <authorList>
            <person name="Hara Y"/>
            <person name="Yamaguchi K"/>
            <person name="Onimaru K"/>
            <person name="Kadota M"/>
            <person name="Koyanagi M"/>
            <person name="Keeley SD"/>
            <person name="Tatsumi K"/>
            <person name="Tanaka K"/>
            <person name="Motone F"/>
            <person name="Kageyama Y"/>
            <person name="Nozu R"/>
            <person name="Adachi N"/>
            <person name="Nishimura O"/>
            <person name="Nakagawa R"/>
            <person name="Tanegashima C"/>
            <person name="Kiyatake I"/>
            <person name="Matsumoto R"/>
            <person name="Murakumo K"/>
            <person name="Nishida K"/>
            <person name="Terakita A"/>
            <person name="Kuratani S"/>
            <person name="Sato K"/>
            <person name="Hyodo S Kuraku.S."/>
        </authorList>
    </citation>
    <scope>NUCLEOTIDE SEQUENCE [LARGE SCALE GENOMIC DNA]</scope>
</reference>
<comment type="similarity">
    <text evidence="2">Belongs to the HAUS1 family.</text>
</comment>
<keyword evidence="5" id="KW-0493">Microtubule</keyword>
<evidence type="ECO:0000313" key="11">
    <source>
        <dbReference type="EMBL" id="GCB76959.1"/>
    </source>
</evidence>
<sequence>DLLETDANLITAKAKAECKKQNADFFRKKMNEWSQLSQTLENDLKQVGFDESLDHQSLVELSERLENVKKEVESLNVKLKSYLDLTPNFYSAKVKIEETKLELNKVDRLLSEKMDDLRCGSPEVNLLD</sequence>
<organism evidence="11 12">
    <name type="scientific">Scyliorhinus torazame</name>
    <name type="common">Cloudy catshark</name>
    <name type="synonym">Catulus torazame</name>
    <dbReference type="NCBI Taxonomy" id="75743"/>
    <lineage>
        <taxon>Eukaryota</taxon>
        <taxon>Metazoa</taxon>
        <taxon>Chordata</taxon>
        <taxon>Craniata</taxon>
        <taxon>Vertebrata</taxon>
        <taxon>Chondrichthyes</taxon>
        <taxon>Elasmobranchii</taxon>
        <taxon>Galeomorphii</taxon>
        <taxon>Galeoidea</taxon>
        <taxon>Carcharhiniformes</taxon>
        <taxon>Scyliorhinidae</taxon>
        <taxon>Scyliorhinus</taxon>
    </lineage>
</organism>
<evidence type="ECO:0000256" key="9">
    <source>
        <dbReference type="ARBA" id="ARBA00023306"/>
    </source>
</evidence>
<comment type="caution">
    <text evidence="11">The sequence shown here is derived from an EMBL/GenBank/DDBJ whole genome shotgun (WGS) entry which is preliminary data.</text>
</comment>